<sequence>MKQKRVAKLSRFSEVQTAWLFMAPGLILLAIFTFWPIIYSVPLAFTNYSVIGETKFVGFENFKRAFSDVNFIASVKNSLFYMIIVPFIQIISIFMAILVNRKIAGIKFFRAAFYIPVVTSMVAVSIIWGWLMSSNGVLNYILLSIGIINEKISWLSDKDTALWAVMFITLWKGLGYYMMIYLAGLQAVPTDCIEAAKIDGASNFQVIRKITIPLLKPYVFFCTLISLMSAIRVFDEVFVLTSGGPGNATLTSSLYIYEQGFEVFEFGYSSALGLIISFIIMFFSIFIFLFNKKGGVNPY</sequence>
<dbReference type="SUPFAM" id="SSF161098">
    <property type="entry name" value="MetI-like"/>
    <property type="match status" value="1"/>
</dbReference>
<feature type="domain" description="ABC transmembrane type-1" evidence="8">
    <location>
        <begin position="74"/>
        <end position="287"/>
    </location>
</feature>
<dbReference type="InterPro" id="IPR035906">
    <property type="entry name" value="MetI-like_sf"/>
</dbReference>
<evidence type="ECO:0000256" key="3">
    <source>
        <dbReference type="ARBA" id="ARBA00022475"/>
    </source>
</evidence>
<protein>
    <submittedName>
        <fullName evidence="9">Sugar ABC transporter permease</fullName>
    </submittedName>
</protein>
<evidence type="ECO:0000313" key="9">
    <source>
        <dbReference type="EMBL" id="MCH7323395.1"/>
    </source>
</evidence>
<evidence type="ECO:0000259" key="8">
    <source>
        <dbReference type="PROSITE" id="PS50928"/>
    </source>
</evidence>
<keyword evidence="4 7" id="KW-0812">Transmembrane</keyword>
<evidence type="ECO:0000256" key="1">
    <source>
        <dbReference type="ARBA" id="ARBA00004651"/>
    </source>
</evidence>
<feature type="transmembrane region" description="Helical" evidence="7">
    <location>
        <begin position="79"/>
        <end position="99"/>
    </location>
</feature>
<evidence type="ECO:0000256" key="6">
    <source>
        <dbReference type="ARBA" id="ARBA00023136"/>
    </source>
</evidence>
<dbReference type="PANTHER" id="PTHR30193:SF44">
    <property type="entry name" value="LACTOSE TRANSPORT SYSTEM PERMEASE PROTEIN LACF"/>
    <property type="match status" value="1"/>
</dbReference>
<dbReference type="Pfam" id="PF00528">
    <property type="entry name" value="BPD_transp_1"/>
    <property type="match status" value="1"/>
</dbReference>
<dbReference type="Proteomes" id="UP001316087">
    <property type="component" value="Unassembled WGS sequence"/>
</dbReference>
<organism evidence="9 10">
    <name type="scientific">Solibacillus palustris</name>
    <dbReference type="NCBI Taxonomy" id="2908203"/>
    <lineage>
        <taxon>Bacteria</taxon>
        <taxon>Bacillati</taxon>
        <taxon>Bacillota</taxon>
        <taxon>Bacilli</taxon>
        <taxon>Bacillales</taxon>
        <taxon>Caryophanaceae</taxon>
        <taxon>Solibacillus</taxon>
    </lineage>
</organism>
<dbReference type="Gene3D" id="1.10.3720.10">
    <property type="entry name" value="MetI-like"/>
    <property type="match status" value="1"/>
</dbReference>
<dbReference type="InterPro" id="IPR035277">
    <property type="entry name" value="MalF_N"/>
</dbReference>
<keyword evidence="6 7" id="KW-0472">Membrane</keyword>
<evidence type="ECO:0000256" key="7">
    <source>
        <dbReference type="RuleBase" id="RU363032"/>
    </source>
</evidence>
<gene>
    <name evidence="9" type="ORF">LZ480_16085</name>
</gene>
<feature type="transmembrane region" description="Helical" evidence="7">
    <location>
        <begin position="161"/>
        <end position="183"/>
    </location>
</feature>
<dbReference type="Gene3D" id="1.20.58.370">
    <property type="entry name" value="MalF N-terminal region-like"/>
    <property type="match status" value="1"/>
</dbReference>
<dbReference type="PANTHER" id="PTHR30193">
    <property type="entry name" value="ABC TRANSPORTER PERMEASE PROTEIN"/>
    <property type="match status" value="1"/>
</dbReference>
<keyword evidence="10" id="KW-1185">Reference proteome</keyword>
<feature type="transmembrane region" description="Helical" evidence="7">
    <location>
        <begin position="218"/>
        <end position="234"/>
    </location>
</feature>
<comment type="similarity">
    <text evidence="7">Belongs to the binding-protein-dependent transport system permease family.</text>
</comment>
<dbReference type="SUPFAM" id="SSF160964">
    <property type="entry name" value="MalF N-terminal region-like"/>
    <property type="match status" value="1"/>
</dbReference>
<evidence type="ECO:0000256" key="4">
    <source>
        <dbReference type="ARBA" id="ARBA00022692"/>
    </source>
</evidence>
<reference evidence="9 10" key="1">
    <citation type="submission" date="2022-03" db="EMBL/GenBank/DDBJ databases">
        <authorList>
            <person name="Jo J.-H."/>
            <person name="Im W.-T."/>
        </authorList>
    </citation>
    <scope>NUCLEOTIDE SEQUENCE [LARGE SCALE GENOMIC DNA]</scope>
    <source>
        <strain evidence="9 10">MA9</strain>
    </source>
</reference>
<accession>A0ABS9UHJ7</accession>
<evidence type="ECO:0000256" key="2">
    <source>
        <dbReference type="ARBA" id="ARBA00022448"/>
    </source>
</evidence>
<dbReference type="RefSeq" id="WP_241370566.1">
    <property type="nucleotide sequence ID" value="NZ_JAKZFC010000007.1"/>
</dbReference>
<evidence type="ECO:0000313" key="10">
    <source>
        <dbReference type="Proteomes" id="UP001316087"/>
    </source>
</evidence>
<dbReference type="InterPro" id="IPR000515">
    <property type="entry name" value="MetI-like"/>
</dbReference>
<dbReference type="PROSITE" id="PS50928">
    <property type="entry name" value="ABC_TM1"/>
    <property type="match status" value="1"/>
</dbReference>
<comment type="caution">
    <text evidence="9">The sequence shown here is derived from an EMBL/GenBank/DDBJ whole genome shotgun (WGS) entry which is preliminary data.</text>
</comment>
<keyword evidence="2 7" id="KW-0813">Transport</keyword>
<feature type="transmembrane region" description="Helical" evidence="7">
    <location>
        <begin position="111"/>
        <end position="131"/>
    </location>
</feature>
<keyword evidence="3" id="KW-1003">Cell membrane</keyword>
<proteinExistence type="inferred from homology"/>
<dbReference type="InterPro" id="IPR051393">
    <property type="entry name" value="ABC_transporter_permease"/>
</dbReference>
<dbReference type="EMBL" id="JAKZFC010000007">
    <property type="protein sequence ID" value="MCH7323395.1"/>
    <property type="molecule type" value="Genomic_DNA"/>
</dbReference>
<keyword evidence="5 7" id="KW-1133">Transmembrane helix</keyword>
<feature type="transmembrane region" description="Helical" evidence="7">
    <location>
        <begin position="20"/>
        <end position="39"/>
    </location>
</feature>
<name>A0ABS9UHJ7_9BACL</name>
<evidence type="ECO:0000256" key="5">
    <source>
        <dbReference type="ARBA" id="ARBA00022989"/>
    </source>
</evidence>
<dbReference type="CDD" id="cd06261">
    <property type="entry name" value="TM_PBP2"/>
    <property type="match status" value="1"/>
</dbReference>
<feature type="transmembrane region" description="Helical" evidence="7">
    <location>
        <begin position="271"/>
        <end position="290"/>
    </location>
</feature>
<comment type="subcellular location">
    <subcellularLocation>
        <location evidence="1 7">Cell membrane</location>
        <topology evidence="1 7">Multi-pass membrane protein</topology>
    </subcellularLocation>
</comment>